<proteinExistence type="predicted"/>
<dbReference type="AlphaFoldDB" id="A0A6C0AGK7"/>
<name>A0A6C0AGK7_9ZZZZ</name>
<accession>A0A6C0AGK7</accession>
<sequence>MLTKIFLLRDSDDLLRDSDDLSGSFEEIKKILLDSSEYNILVKKKKMLPKIFMEKITEENHLNFLENYKLIIDNYFISKQTYSKCKPLSELKIYGECGLCKKECESFKTVLFENFLETILNPIQINKIPKIHHRIWITHEDNPFEYPLETLQNYIDSIDVFENSWKHYFWCLDPSKITKTIILIKNSKKNIIIKNLMVEDFITKNIFINLYNSKLLAFASNLARIEIINKYGGLYFDMGFKVLRDFNFFINNYNYIFYFHKLSDNIVGSPDITFFASECNSKLFNKYLNIVKDLEFFSEDLKKKYTNSPGTAYMFGSFLLLTLSVSELNKDDKIIYINNEKIKEPYWFELKQQGSWTGKCKFGNCDQLLESINI</sequence>
<evidence type="ECO:0008006" key="2">
    <source>
        <dbReference type="Google" id="ProtNLM"/>
    </source>
</evidence>
<dbReference type="InterPro" id="IPR007577">
    <property type="entry name" value="GlycoTrfase_DXD_sugar-bd_CS"/>
</dbReference>
<dbReference type="SUPFAM" id="SSF53448">
    <property type="entry name" value="Nucleotide-diphospho-sugar transferases"/>
    <property type="match status" value="1"/>
</dbReference>
<dbReference type="InterPro" id="IPR029044">
    <property type="entry name" value="Nucleotide-diphossugar_trans"/>
</dbReference>
<evidence type="ECO:0000313" key="1">
    <source>
        <dbReference type="EMBL" id="QHS78495.1"/>
    </source>
</evidence>
<protein>
    <recommendedName>
        <fullName evidence="2">Glycosyltransferase</fullName>
    </recommendedName>
</protein>
<dbReference type="Pfam" id="PF04488">
    <property type="entry name" value="Gly_transf_sug"/>
    <property type="match status" value="1"/>
</dbReference>
<reference evidence="1" key="1">
    <citation type="journal article" date="2020" name="Nature">
        <title>Giant virus diversity and host interactions through global metagenomics.</title>
        <authorList>
            <person name="Schulz F."/>
            <person name="Roux S."/>
            <person name="Paez-Espino D."/>
            <person name="Jungbluth S."/>
            <person name="Walsh D.A."/>
            <person name="Denef V.J."/>
            <person name="McMahon K.D."/>
            <person name="Konstantinidis K.T."/>
            <person name="Eloe-Fadrosh E.A."/>
            <person name="Kyrpides N.C."/>
            <person name="Woyke T."/>
        </authorList>
    </citation>
    <scope>NUCLEOTIDE SEQUENCE</scope>
    <source>
        <strain evidence="1">GVMAG-S-1021933-23</strain>
    </source>
</reference>
<dbReference type="EMBL" id="MN740598">
    <property type="protein sequence ID" value="QHS78495.1"/>
    <property type="molecule type" value="Genomic_DNA"/>
</dbReference>
<organism evidence="1">
    <name type="scientific">viral metagenome</name>
    <dbReference type="NCBI Taxonomy" id="1070528"/>
    <lineage>
        <taxon>unclassified sequences</taxon>
        <taxon>metagenomes</taxon>
        <taxon>organismal metagenomes</taxon>
    </lineage>
</organism>
<dbReference type="Gene3D" id="3.90.550.20">
    <property type="match status" value="1"/>
</dbReference>